<gene>
    <name evidence="7" type="ORF">Pma05_64890</name>
</gene>
<dbReference type="InterPro" id="IPR029044">
    <property type="entry name" value="Nucleotide-diphossugar_trans"/>
</dbReference>
<comment type="caution">
    <text evidence="7">The sequence shown here is derived from an EMBL/GenBank/DDBJ whole genome shotgun (WGS) entry which is preliminary data.</text>
</comment>
<evidence type="ECO:0000256" key="5">
    <source>
        <dbReference type="SAM" id="MobiDB-lite"/>
    </source>
</evidence>
<dbReference type="PANTHER" id="PTHR43179:SF12">
    <property type="entry name" value="GALACTOFURANOSYLTRANSFERASE GLFT2"/>
    <property type="match status" value="1"/>
</dbReference>
<feature type="region of interest" description="Disordered" evidence="5">
    <location>
        <begin position="330"/>
        <end position="355"/>
    </location>
</feature>
<protein>
    <recommendedName>
        <fullName evidence="6">Glycosyltransferase 2-like domain-containing protein</fullName>
    </recommendedName>
</protein>
<feature type="domain" description="Glycosyltransferase 2-like" evidence="6">
    <location>
        <begin position="86"/>
        <end position="177"/>
    </location>
</feature>
<evidence type="ECO:0000256" key="1">
    <source>
        <dbReference type="ARBA" id="ARBA00004776"/>
    </source>
</evidence>
<feature type="region of interest" description="Disordered" evidence="5">
    <location>
        <begin position="51"/>
        <end position="83"/>
    </location>
</feature>
<dbReference type="PANTHER" id="PTHR43179">
    <property type="entry name" value="RHAMNOSYLTRANSFERASE WBBL"/>
    <property type="match status" value="1"/>
</dbReference>
<dbReference type="EMBL" id="BONX01000048">
    <property type="protein sequence ID" value="GIG99916.1"/>
    <property type="molecule type" value="Genomic_DNA"/>
</dbReference>
<feature type="compositionally biased region" description="Basic and acidic residues" evidence="5">
    <location>
        <begin position="70"/>
        <end position="80"/>
    </location>
</feature>
<dbReference type="Proteomes" id="UP000621500">
    <property type="component" value="Unassembled WGS sequence"/>
</dbReference>
<keyword evidence="8" id="KW-1185">Reference proteome</keyword>
<proteinExistence type="inferred from homology"/>
<evidence type="ECO:0000256" key="3">
    <source>
        <dbReference type="ARBA" id="ARBA00022676"/>
    </source>
</evidence>
<dbReference type="Pfam" id="PF00535">
    <property type="entry name" value="Glycos_transf_2"/>
    <property type="match status" value="1"/>
</dbReference>
<dbReference type="Gene3D" id="3.90.550.10">
    <property type="entry name" value="Spore Coat Polysaccharide Biosynthesis Protein SpsA, Chain A"/>
    <property type="match status" value="1"/>
</dbReference>
<evidence type="ECO:0000313" key="7">
    <source>
        <dbReference type="EMBL" id="GIG99916.1"/>
    </source>
</evidence>
<accession>A0ABQ4EZ28</accession>
<comment type="similarity">
    <text evidence="2">Belongs to the glycosyltransferase 2 family.</text>
</comment>
<keyword evidence="3" id="KW-0328">Glycosyltransferase</keyword>
<evidence type="ECO:0000256" key="4">
    <source>
        <dbReference type="ARBA" id="ARBA00022679"/>
    </source>
</evidence>
<organism evidence="7 8">
    <name type="scientific">Plantactinospora mayteni</name>
    <dbReference type="NCBI Taxonomy" id="566021"/>
    <lineage>
        <taxon>Bacteria</taxon>
        <taxon>Bacillati</taxon>
        <taxon>Actinomycetota</taxon>
        <taxon>Actinomycetes</taxon>
        <taxon>Micromonosporales</taxon>
        <taxon>Micromonosporaceae</taxon>
        <taxon>Plantactinospora</taxon>
    </lineage>
</organism>
<keyword evidence="4" id="KW-0808">Transferase</keyword>
<dbReference type="InterPro" id="IPR001173">
    <property type="entry name" value="Glyco_trans_2-like"/>
</dbReference>
<feature type="compositionally biased region" description="Pro residues" evidence="5">
    <location>
        <begin position="344"/>
        <end position="355"/>
    </location>
</feature>
<evidence type="ECO:0000313" key="8">
    <source>
        <dbReference type="Proteomes" id="UP000621500"/>
    </source>
</evidence>
<feature type="compositionally biased region" description="Basic and acidic residues" evidence="5">
    <location>
        <begin position="52"/>
        <end position="62"/>
    </location>
</feature>
<reference evidence="7 8" key="1">
    <citation type="submission" date="2021-01" db="EMBL/GenBank/DDBJ databases">
        <title>Whole genome shotgun sequence of Plantactinospora mayteni NBRC 109088.</title>
        <authorList>
            <person name="Komaki H."/>
            <person name="Tamura T."/>
        </authorList>
    </citation>
    <scope>NUCLEOTIDE SEQUENCE [LARGE SCALE GENOMIC DNA]</scope>
    <source>
        <strain evidence="7 8">NBRC 109088</strain>
    </source>
</reference>
<sequence>MNRPARITRPLEPGSREDFRLPRLLDILIPTRNRPAELAVTLAGLAAQYSEDAGRRGDEPGRGTRGAGQHPEEEAGRDGRGGFGVVVSDQSDGEPGWAEPAAAAMVRVLRHRGHPVLLTRRLPRRGLAEHRAYLLDASTARYVLFLDDDVWLEPGTVDRLLTAIRELDCGFVGNAVHGLSYLDDVRPETHRHYAEWDGPPRPERLRPGTPEWDRAQIHSAANLLHVTAARRLPAGQWRAYKVSWIGGCVLYDRSRLRAAGGFDFWTRLDPGHQGEDVAAQLAVQARYAGAGVLPSGAYHLEAPTTVTERTMEAWEVTERTTEGWEATERGTLDAWEVTARSDRPPPTAPPPPVRR</sequence>
<dbReference type="CDD" id="cd00761">
    <property type="entry name" value="Glyco_tranf_GTA_type"/>
    <property type="match status" value="1"/>
</dbReference>
<name>A0ABQ4EZ28_9ACTN</name>
<comment type="pathway">
    <text evidence="1">Cell wall biogenesis; cell wall polysaccharide biosynthesis.</text>
</comment>
<evidence type="ECO:0000256" key="2">
    <source>
        <dbReference type="ARBA" id="ARBA00006739"/>
    </source>
</evidence>
<evidence type="ECO:0000259" key="6">
    <source>
        <dbReference type="Pfam" id="PF00535"/>
    </source>
</evidence>
<dbReference type="SUPFAM" id="SSF53448">
    <property type="entry name" value="Nucleotide-diphospho-sugar transferases"/>
    <property type="match status" value="1"/>
</dbReference>